<evidence type="ECO:0000313" key="4">
    <source>
        <dbReference type="Proteomes" id="UP000517916"/>
    </source>
</evidence>
<comment type="caution">
    <text evidence="3">The sequence shown here is derived from an EMBL/GenBank/DDBJ whole genome shotgun (WGS) entry which is preliminary data.</text>
</comment>
<evidence type="ECO:0000259" key="2">
    <source>
        <dbReference type="Pfam" id="PF00652"/>
    </source>
</evidence>
<dbReference type="SUPFAM" id="SSF50370">
    <property type="entry name" value="Ricin B-like lectins"/>
    <property type="match status" value="1"/>
</dbReference>
<accession>A0ABR6BBQ1</accession>
<sequence>MRSPMGKIVAVLTVVLLALLGETVTASAQPTSPRTADLTLRGGVTGRCIDDSNDGGFRTFSCNGGNYQRWGVDDWADNTHRLMNRVTGRCIDDSDYAFRTNTCNFSQYQSWYFIGHGGGVVLKNQATGRCIDDSNDGGFRTFTCNNGAYQDWYY</sequence>
<name>A0ABR6BBQ1_9PSEU</name>
<dbReference type="InterPro" id="IPR035992">
    <property type="entry name" value="Ricin_B-like_lectins"/>
</dbReference>
<feature type="domain" description="Ricin B lectin" evidence="2">
    <location>
        <begin position="39"/>
        <end position="152"/>
    </location>
</feature>
<organism evidence="3 4">
    <name type="scientific">Kutzneria viridogrisea</name>
    <dbReference type="NCBI Taxonomy" id="47990"/>
    <lineage>
        <taxon>Bacteria</taxon>
        <taxon>Bacillati</taxon>
        <taxon>Actinomycetota</taxon>
        <taxon>Actinomycetes</taxon>
        <taxon>Pseudonocardiales</taxon>
        <taxon>Pseudonocardiaceae</taxon>
        <taxon>Kutzneria</taxon>
    </lineage>
</organism>
<feature type="signal peptide" evidence="1">
    <location>
        <begin position="1"/>
        <end position="28"/>
    </location>
</feature>
<dbReference type="PROSITE" id="PS50231">
    <property type="entry name" value="RICIN_B_LECTIN"/>
    <property type="match status" value="1"/>
</dbReference>
<dbReference type="EMBL" id="JACJID010000001">
    <property type="protein sequence ID" value="MBA8924284.1"/>
    <property type="molecule type" value="Genomic_DNA"/>
</dbReference>
<evidence type="ECO:0000256" key="1">
    <source>
        <dbReference type="SAM" id="SignalP"/>
    </source>
</evidence>
<dbReference type="Proteomes" id="UP000517916">
    <property type="component" value="Unassembled WGS sequence"/>
</dbReference>
<gene>
    <name evidence="3" type="ORF">BC739_001481</name>
</gene>
<dbReference type="CDD" id="cd23415">
    <property type="entry name" value="beta-trefoil_Ricin_AH"/>
    <property type="match status" value="1"/>
</dbReference>
<evidence type="ECO:0000313" key="3">
    <source>
        <dbReference type="EMBL" id="MBA8924284.1"/>
    </source>
</evidence>
<dbReference type="RefSeq" id="WP_081789941.1">
    <property type="nucleotide sequence ID" value="NZ_BAAABQ010000007.1"/>
</dbReference>
<dbReference type="Pfam" id="PF00652">
    <property type="entry name" value="Ricin_B_lectin"/>
    <property type="match status" value="1"/>
</dbReference>
<feature type="chain" id="PRO_5045720472" description="Ricin B lectin domain-containing protein" evidence="1">
    <location>
        <begin position="29"/>
        <end position="154"/>
    </location>
</feature>
<proteinExistence type="predicted"/>
<dbReference type="Gene3D" id="2.80.10.50">
    <property type="match status" value="1"/>
</dbReference>
<dbReference type="InterPro" id="IPR000772">
    <property type="entry name" value="Ricin_B_lectin"/>
</dbReference>
<protein>
    <recommendedName>
        <fullName evidence="2">Ricin B lectin domain-containing protein</fullName>
    </recommendedName>
</protein>
<keyword evidence="4" id="KW-1185">Reference proteome</keyword>
<keyword evidence="1" id="KW-0732">Signal</keyword>
<reference evidence="3 4" key="1">
    <citation type="submission" date="2020-08" db="EMBL/GenBank/DDBJ databases">
        <title>Genomic Encyclopedia of Archaeal and Bacterial Type Strains, Phase II (KMG-II): from individual species to whole genera.</title>
        <authorList>
            <person name="Goeker M."/>
        </authorList>
    </citation>
    <scope>NUCLEOTIDE SEQUENCE [LARGE SCALE GENOMIC DNA]</scope>
    <source>
        <strain evidence="3 4">DSM 43850</strain>
    </source>
</reference>